<keyword evidence="2" id="KW-1185">Reference proteome</keyword>
<comment type="caution">
    <text evidence="1">The sequence shown here is derived from an EMBL/GenBank/DDBJ whole genome shotgun (WGS) entry which is preliminary data.</text>
</comment>
<dbReference type="EMBL" id="JBBPBM010000013">
    <property type="protein sequence ID" value="KAK8561147.1"/>
    <property type="molecule type" value="Genomic_DNA"/>
</dbReference>
<dbReference type="Proteomes" id="UP001472677">
    <property type="component" value="Unassembled WGS sequence"/>
</dbReference>
<gene>
    <name evidence="1" type="ORF">V6N12_048222</name>
</gene>
<name>A0ABR2EGM4_9ROSI</name>
<evidence type="ECO:0000313" key="2">
    <source>
        <dbReference type="Proteomes" id="UP001472677"/>
    </source>
</evidence>
<reference evidence="1 2" key="1">
    <citation type="journal article" date="2024" name="G3 (Bethesda)">
        <title>Genome assembly of Hibiscus sabdariffa L. provides insights into metabolisms of medicinal natural products.</title>
        <authorList>
            <person name="Kim T."/>
        </authorList>
    </citation>
    <scope>NUCLEOTIDE SEQUENCE [LARGE SCALE GENOMIC DNA]</scope>
    <source>
        <strain evidence="1">TK-2024</strain>
        <tissue evidence="1">Old leaves</tissue>
    </source>
</reference>
<evidence type="ECO:0000313" key="1">
    <source>
        <dbReference type="EMBL" id="KAK8561147.1"/>
    </source>
</evidence>
<sequence length="252" mass="28006">MCSPFNIHQAVQEANKVNIRRMGTVGPYIPHTLTTIRLIPQFHVNVEPLHYSIPLEAAVKQGVPEDARTEPELKVVVAVSPVHESFTASGTSFDQHWCSTDHFLRRFVRDNVVLTLSGQLFFGVANFDGAGCGETLRTEGGHFRTLFFGPVLNYGADFATLSVVKVTLEVLVETNWSEDDVGLIELESQKGVISMAASLSRIFQWWNLEATMEGLIFCSFLRGRYRDIASFGSTRIESFGWLNEDFGNGGNA</sequence>
<organism evidence="1 2">
    <name type="scientific">Hibiscus sabdariffa</name>
    <name type="common">roselle</name>
    <dbReference type="NCBI Taxonomy" id="183260"/>
    <lineage>
        <taxon>Eukaryota</taxon>
        <taxon>Viridiplantae</taxon>
        <taxon>Streptophyta</taxon>
        <taxon>Embryophyta</taxon>
        <taxon>Tracheophyta</taxon>
        <taxon>Spermatophyta</taxon>
        <taxon>Magnoliopsida</taxon>
        <taxon>eudicotyledons</taxon>
        <taxon>Gunneridae</taxon>
        <taxon>Pentapetalae</taxon>
        <taxon>rosids</taxon>
        <taxon>malvids</taxon>
        <taxon>Malvales</taxon>
        <taxon>Malvaceae</taxon>
        <taxon>Malvoideae</taxon>
        <taxon>Hibiscus</taxon>
    </lineage>
</organism>
<proteinExistence type="predicted"/>
<accession>A0ABR2EGM4</accession>
<protein>
    <submittedName>
        <fullName evidence="1">Uncharacterized protein</fullName>
    </submittedName>
</protein>